<feature type="compositionally biased region" description="Low complexity" evidence="16">
    <location>
        <begin position="600"/>
        <end position="625"/>
    </location>
</feature>
<reference evidence="20 21" key="1">
    <citation type="submission" date="2017-05" db="EMBL/GenBank/DDBJ databases">
        <title>The Genome Sequence of Tsuchiyaea wingfieldii DSM 27421.</title>
        <authorList>
            <person name="Cuomo C."/>
            <person name="Passer A."/>
            <person name="Billmyre B."/>
            <person name="Heitman J."/>
        </authorList>
    </citation>
    <scope>NUCLEOTIDE SEQUENCE [LARGE SCALE GENOMIC DNA]</scope>
    <source>
        <strain evidence="20 21">DSM 27421</strain>
    </source>
</reference>
<evidence type="ECO:0000256" key="14">
    <source>
        <dbReference type="ARBA" id="ARBA00030091"/>
    </source>
</evidence>
<keyword evidence="12" id="KW-0804">Transcription</keyword>
<dbReference type="Pfam" id="PF08711">
    <property type="entry name" value="Med26"/>
    <property type="match status" value="1"/>
</dbReference>
<dbReference type="EMBL" id="NIDF01000002">
    <property type="protein sequence ID" value="TYJ58976.1"/>
    <property type="molecule type" value="Genomic_DNA"/>
</dbReference>
<feature type="domain" description="SET" evidence="17">
    <location>
        <begin position="190"/>
        <end position="307"/>
    </location>
</feature>
<organism evidence="20 21">
    <name type="scientific">Cryptococcus floricola</name>
    <dbReference type="NCBI Taxonomy" id="2591691"/>
    <lineage>
        <taxon>Eukaryota</taxon>
        <taxon>Fungi</taxon>
        <taxon>Dikarya</taxon>
        <taxon>Basidiomycota</taxon>
        <taxon>Agaricomycotina</taxon>
        <taxon>Tremellomycetes</taxon>
        <taxon>Tremellales</taxon>
        <taxon>Cryptococcaceae</taxon>
        <taxon>Cryptococcus</taxon>
    </lineage>
</organism>
<dbReference type="InterPro" id="IPR013257">
    <property type="entry name" value="SRI"/>
</dbReference>
<evidence type="ECO:0000256" key="9">
    <source>
        <dbReference type="ARBA" id="ARBA00022679"/>
    </source>
</evidence>
<dbReference type="SMART" id="SM00508">
    <property type="entry name" value="PostSET"/>
    <property type="match status" value="1"/>
</dbReference>
<feature type="compositionally biased region" description="Low complexity" evidence="16">
    <location>
        <begin position="738"/>
        <end position="750"/>
    </location>
</feature>
<dbReference type="InterPro" id="IPR044437">
    <property type="entry name" value="SETD2/Set2_SET"/>
</dbReference>
<feature type="compositionally biased region" description="Basic and acidic residues" evidence="16">
    <location>
        <begin position="626"/>
        <end position="650"/>
    </location>
</feature>
<dbReference type="InterPro" id="IPR038190">
    <property type="entry name" value="SRI_sf"/>
</dbReference>
<feature type="region of interest" description="Disordered" evidence="16">
    <location>
        <begin position="550"/>
        <end position="577"/>
    </location>
</feature>
<dbReference type="InterPro" id="IPR046341">
    <property type="entry name" value="SET_dom_sf"/>
</dbReference>
<keyword evidence="13" id="KW-0539">Nucleus</keyword>
<evidence type="ECO:0000256" key="15">
    <source>
        <dbReference type="ARBA" id="ARBA00047545"/>
    </source>
</evidence>
<feature type="domain" description="AWS" evidence="19">
    <location>
        <begin position="134"/>
        <end position="188"/>
    </location>
</feature>
<keyword evidence="7" id="KW-0678">Repressor</keyword>
<dbReference type="PROSITE" id="PS50280">
    <property type="entry name" value="SET"/>
    <property type="match status" value="1"/>
</dbReference>
<feature type="compositionally biased region" description="Acidic residues" evidence="16">
    <location>
        <begin position="778"/>
        <end position="801"/>
    </location>
</feature>
<evidence type="ECO:0000259" key="18">
    <source>
        <dbReference type="PROSITE" id="PS50868"/>
    </source>
</evidence>
<gene>
    <name evidence="20" type="ORF">B9479_000415</name>
</gene>
<feature type="compositionally biased region" description="Polar residues" evidence="16">
    <location>
        <begin position="751"/>
        <end position="771"/>
    </location>
</feature>
<keyword evidence="21" id="KW-1185">Reference proteome</keyword>
<sequence length="868" mass="95893">MGDSPDIKPELQDSWEGGKDQKPNTPSSPVAIAEAEGSASPSSKRDAPPSPLFPPASPIIDDEDLKPRTHTAPSTAPSSSRGGTRGGKKSATPEVKPVLIDDLPSAWDEAHETFSTLEKCVYERKDIGVTKENNEMMVCDCAWSKYDPDAELCGADSNCINRALFIECLAGECKAGRHCQNQQFSKREYGDVQVVQTEKKGFGLRAGKDIPSNTLIYEYIGEVVKENTFRKRMQQYVKEGIRHFYFMMLQKEEYIDATKKGGIGRFANHSCNPNCEVQKWVVGRRLRMGIFSKRDVLKGEEITFNYNVDRYGHDAQTCYCGEPNCVGTIGGKTQTDIGTMNDLFLDALGITDEVEADGMKGSKKKKARQLDDVDFNPVLRPIVEDQVQKVAAAMRQSMENPKMMKKLLHRIKITEDPAIHRQLMRMHGFSMMFMVLTEMADDKEAVLLTLESMDQWKLQIRNKIEDSQIEEPVKELSERPNEQISSLAQKLLGYWSTLELSYKIPRLDADDEAGTQTIAEANILSALAPRRPDAWENTVEIQLDIAPVRPRAPVHPRPNHPPAPPPSVQQKQKKPVLQGGLSQDRLKLDAIIAMAGQSVSPPVPVEQVGGESAGASPAAGPSRSANGDDERRKRQKRSHETEEEKLEKRERRYRKMVGHVVVDSMTKYRSQIDHDTFKKYAQECTDILVKKEKKRGNLTDRHLRPFADDKKQKLKAFTKDFTHKVIQHYKAKNKRRPSSSSLKSNGPSSSAAGTPSKDSTPGGSSLGQTPSKGGADVELMDDIFGADEEDVAMDLDDDDDGTGTAAGAPSTVGASATPASPMRPPTPPLPPPPIVQVVGEDAPDGEPFKVGLDLGVAEKTNGKHAREE</sequence>
<dbReference type="Gene3D" id="1.10.1740.100">
    <property type="entry name" value="Set2, Rpb1 interacting domain"/>
    <property type="match status" value="1"/>
</dbReference>
<evidence type="ECO:0000256" key="16">
    <source>
        <dbReference type="SAM" id="MobiDB-lite"/>
    </source>
</evidence>
<dbReference type="InterPro" id="IPR003616">
    <property type="entry name" value="Post-SET_dom"/>
</dbReference>
<feature type="compositionally biased region" description="Basic and acidic residues" evidence="16">
    <location>
        <begin position="1"/>
        <end position="22"/>
    </location>
</feature>
<dbReference type="SMART" id="SM00570">
    <property type="entry name" value="AWS"/>
    <property type="match status" value="1"/>
</dbReference>
<feature type="region of interest" description="Disordered" evidence="16">
    <location>
        <begin position="726"/>
        <end position="847"/>
    </location>
</feature>
<dbReference type="PANTHER" id="PTHR22884">
    <property type="entry name" value="SET DOMAIN PROTEINS"/>
    <property type="match status" value="1"/>
</dbReference>
<feature type="domain" description="Post-SET" evidence="18">
    <location>
        <begin position="314"/>
        <end position="330"/>
    </location>
</feature>
<dbReference type="Pfam" id="PF08236">
    <property type="entry name" value="SRI"/>
    <property type="match status" value="1"/>
</dbReference>
<dbReference type="InterPro" id="IPR001214">
    <property type="entry name" value="SET_dom"/>
</dbReference>
<evidence type="ECO:0000256" key="2">
    <source>
        <dbReference type="ARBA" id="ARBA00004123"/>
    </source>
</evidence>
<dbReference type="GO" id="GO:0032259">
    <property type="term" value="P:methylation"/>
    <property type="evidence" value="ECO:0007669"/>
    <property type="project" value="UniProtKB-KW"/>
</dbReference>
<keyword evidence="10" id="KW-0949">S-adenosyl-L-methionine</keyword>
<comment type="function">
    <text evidence="1">Histone methyltransferase that trimethylates histone H3 'Lys-36' forming H3K36me3. Involved in transcription elongation as well as in transcription repression.</text>
</comment>
<proteinExistence type="predicted"/>
<keyword evidence="11" id="KW-0805">Transcription regulation</keyword>
<keyword evidence="8" id="KW-0489">Methyltransferase</keyword>
<comment type="caution">
    <text evidence="20">The sequence shown here is derived from an EMBL/GenBank/DDBJ whole genome shotgun (WGS) entry which is preliminary data.</text>
</comment>
<feature type="region of interest" description="Disordered" evidence="16">
    <location>
        <begin position="1"/>
        <end position="96"/>
    </location>
</feature>
<evidence type="ECO:0000256" key="1">
    <source>
        <dbReference type="ARBA" id="ARBA00003901"/>
    </source>
</evidence>
<evidence type="ECO:0000256" key="12">
    <source>
        <dbReference type="ARBA" id="ARBA00023163"/>
    </source>
</evidence>
<dbReference type="AlphaFoldDB" id="A0A5D3B9D4"/>
<feature type="compositionally biased region" description="Basic residues" evidence="16">
    <location>
        <begin position="726"/>
        <end position="737"/>
    </location>
</feature>
<feature type="region of interest" description="Disordered" evidence="16">
    <location>
        <begin position="600"/>
        <end position="650"/>
    </location>
</feature>
<comment type="subcellular location">
    <subcellularLocation>
        <location evidence="3">Chromosome</location>
    </subcellularLocation>
    <subcellularLocation>
        <location evidence="2">Nucleus</location>
    </subcellularLocation>
</comment>
<evidence type="ECO:0000256" key="6">
    <source>
        <dbReference type="ARBA" id="ARBA00022454"/>
    </source>
</evidence>
<keyword evidence="9" id="KW-0808">Transferase</keyword>
<evidence type="ECO:0000256" key="10">
    <source>
        <dbReference type="ARBA" id="ARBA00022691"/>
    </source>
</evidence>
<dbReference type="SUPFAM" id="SSF82199">
    <property type="entry name" value="SET domain"/>
    <property type="match status" value="1"/>
</dbReference>
<dbReference type="Proteomes" id="UP000322245">
    <property type="component" value="Unassembled WGS sequence"/>
</dbReference>
<dbReference type="Pfam" id="PF17907">
    <property type="entry name" value="AWS"/>
    <property type="match status" value="1"/>
</dbReference>
<feature type="compositionally biased region" description="Pro residues" evidence="16">
    <location>
        <begin position="48"/>
        <end position="57"/>
    </location>
</feature>
<evidence type="ECO:0000256" key="5">
    <source>
        <dbReference type="ARBA" id="ARBA00018028"/>
    </source>
</evidence>
<dbReference type="SMART" id="SM00317">
    <property type="entry name" value="SET"/>
    <property type="match status" value="1"/>
</dbReference>
<evidence type="ECO:0000259" key="17">
    <source>
        <dbReference type="PROSITE" id="PS50280"/>
    </source>
</evidence>
<accession>A0A5D3B9D4</accession>
<evidence type="ECO:0000256" key="3">
    <source>
        <dbReference type="ARBA" id="ARBA00004286"/>
    </source>
</evidence>
<dbReference type="GO" id="GO:0005694">
    <property type="term" value="C:chromosome"/>
    <property type="evidence" value="ECO:0007669"/>
    <property type="project" value="UniProtKB-SubCell"/>
</dbReference>
<evidence type="ECO:0000256" key="11">
    <source>
        <dbReference type="ARBA" id="ARBA00023015"/>
    </source>
</evidence>
<evidence type="ECO:0000313" key="20">
    <source>
        <dbReference type="EMBL" id="TYJ58976.1"/>
    </source>
</evidence>
<feature type="compositionally biased region" description="Low complexity" evidence="16">
    <location>
        <begin position="802"/>
        <end position="820"/>
    </location>
</feature>
<feature type="compositionally biased region" description="Pro residues" evidence="16">
    <location>
        <begin position="821"/>
        <end position="834"/>
    </location>
</feature>
<dbReference type="PROSITE" id="PS51215">
    <property type="entry name" value="AWS"/>
    <property type="match status" value="1"/>
</dbReference>
<dbReference type="GO" id="GO:0006355">
    <property type="term" value="P:regulation of DNA-templated transcription"/>
    <property type="evidence" value="ECO:0007669"/>
    <property type="project" value="InterPro"/>
</dbReference>
<feature type="compositionally biased region" description="Low complexity" evidence="16">
    <location>
        <begin position="70"/>
        <end position="82"/>
    </location>
</feature>
<dbReference type="CDD" id="cd19172">
    <property type="entry name" value="SET_SETD2"/>
    <property type="match status" value="1"/>
</dbReference>
<dbReference type="InterPro" id="IPR017923">
    <property type="entry name" value="TFIIS_N"/>
</dbReference>
<dbReference type="GO" id="GO:0140955">
    <property type="term" value="F:histone H3K36 trimethyltransferase activity"/>
    <property type="evidence" value="ECO:0007669"/>
    <property type="project" value="UniProtKB-EC"/>
</dbReference>
<dbReference type="GO" id="GO:0005634">
    <property type="term" value="C:nucleus"/>
    <property type="evidence" value="ECO:0007669"/>
    <property type="project" value="UniProtKB-SubCell"/>
</dbReference>
<keyword evidence="6" id="KW-0158">Chromosome</keyword>
<dbReference type="PROSITE" id="PS50868">
    <property type="entry name" value="POST_SET"/>
    <property type="match status" value="1"/>
</dbReference>
<name>A0A5D3B9D4_9TREE</name>
<dbReference type="InterPro" id="IPR006560">
    <property type="entry name" value="AWS_dom"/>
</dbReference>
<comment type="catalytic activity">
    <reaction evidence="15">
        <text>L-lysyl(36)-[histone H3] + 3 S-adenosyl-L-methionine = N(6),N(6),N(6)-trimethyl-L-lysyl(36)-[histone H3] + 3 S-adenosyl-L-homocysteine + 3 H(+)</text>
        <dbReference type="Rhea" id="RHEA:60324"/>
        <dbReference type="Rhea" id="RHEA-COMP:9785"/>
        <dbReference type="Rhea" id="RHEA-COMP:15536"/>
        <dbReference type="ChEBI" id="CHEBI:15378"/>
        <dbReference type="ChEBI" id="CHEBI:29969"/>
        <dbReference type="ChEBI" id="CHEBI:57856"/>
        <dbReference type="ChEBI" id="CHEBI:59789"/>
        <dbReference type="ChEBI" id="CHEBI:61961"/>
        <dbReference type="EC" id="2.1.1.359"/>
    </reaction>
</comment>
<dbReference type="Gene3D" id="2.170.270.10">
    <property type="entry name" value="SET domain"/>
    <property type="match status" value="1"/>
</dbReference>
<evidence type="ECO:0000313" key="21">
    <source>
        <dbReference type="Proteomes" id="UP000322245"/>
    </source>
</evidence>
<dbReference type="Pfam" id="PF00856">
    <property type="entry name" value="SET"/>
    <property type="match status" value="1"/>
</dbReference>
<dbReference type="EC" id="2.1.1.359" evidence="4"/>
<dbReference type="InterPro" id="IPR050777">
    <property type="entry name" value="SET2_Histone-Lys_MeTrsfase"/>
</dbReference>
<dbReference type="FunFam" id="2.170.270.10:FF:000062">
    <property type="entry name" value="Histone-lysine N-methyltransferase, H3 lysine-36 specific"/>
    <property type="match status" value="1"/>
</dbReference>
<dbReference type="InterPro" id="IPR025788">
    <property type="entry name" value="Set2_fungi"/>
</dbReference>
<evidence type="ECO:0000256" key="13">
    <source>
        <dbReference type="ARBA" id="ARBA00023242"/>
    </source>
</evidence>
<evidence type="ECO:0000256" key="8">
    <source>
        <dbReference type="ARBA" id="ARBA00022603"/>
    </source>
</evidence>
<dbReference type="PROSITE" id="PS51568">
    <property type="entry name" value="SAM_MT43_SET2_1"/>
    <property type="match status" value="1"/>
</dbReference>
<evidence type="ECO:0000259" key="19">
    <source>
        <dbReference type="PROSITE" id="PS51215"/>
    </source>
</evidence>
<protein>
    <recommendedName>
        <fullName evidence="5">Histone-lysine N-methyltransferase, H3 lysine-36 specific</fullName>
        <ecNumber evidence="4">2.1.1.359</ecNumber>
    </recommendedName>
    <alternativeName>
        <fullName evidence="14">SET domain-containing protein 2</fullName>
    </alternativeName>
</protein>
<evidence type="ECO:0000256" key="7">
    <source>
        <dbReference type="ARBA" id="ARBA00022491"/>
    </source>
</evidence>
<evidence type="ECO:0000256" key="4">
    <source>
        <dbReference type="ARBA" id="ARBA00012178"/>
    </source>
</evidence>